<organism evidence="2 3">
    <name type="scientific">Tupaia chinensis</name>
    <name type="common">Chinese tree shrew</name>
    <name type="synonym">Tupaia belangeri chinensis</name>
    <dbReference type="NCBI Taxonomy" id="246437"/>
    <lineage>
        <taxon>Eukaryota</taxon>
        <taxon>Metazoa</taxon>
        <taxon>Chordata</taxon>
        <taxon>Craniata</taxon>
        <taxon>Vertebrata</taxon>
        <taxon>Euteleostomi</taxon>
        <taxon>Mammalia</taxon>
        <taxon>Eutheria</taxon>
        <taxon>Euarchontoglires</taxon>
        <taxon>Scandentia</taxon>
        <taxon>Tupaiidae</taxon>
        <taxon>Tupaia</taxon>
    </lineage>
</organism>
<feature type="region of interest" description="Disordered" evidence="1">
    <location>
        <begin position="1"/>
        <end position="103"/>
    </location>
</feature>
<keyword evidence="3" id="KW-1185">Reference proteome</keyword>
<evidence type="ECO:0000256" key="1">
    <source>
        <dbReference type="SAM" id="MobiDB-lite"/>
    </source>
</evidence>
<dbReference type="eggNOG" id="ENOG502R5Y2">
    <property type="taxonomic scope" value="Eukaryota"/>
</dbReference>
<gene>
    <name evidence="2" type="ORF">TREES_T100012031</name>
</gene>
<dbReference type="Proteomes" id="UP000011518">
    <property type="component" value="Unassembled WGS sequence"/>
</dbReference>
<evidence type="ECO:0000313" key="3">
    <source>
        <dbReference type="Proteomes" id="UP000011518"/>
    </source>
</evidence>
<dbReference type="InParanoid" id="L9KNQ6"/>
<name>L9KNQ6_TUPCH</name>
<feature type="compositionally biased region" description="Polar residues" evidence="1">
    <location>
        <begin position="1"/>
        <end position="13"/>
    </location>
</feature>
<reference evidence="3" key="2">
    <citation type="journal article" date="2013" name="Nat. Commun.">
        <title>Genome of the Chinese tree shrew.</title>
        <authorList>
            <person name="Fan Y."/>
            <person name="Huang Z.Y."/>
            <person name="Cao C.C."/>
            <person name="Chen C.S."/>
            <person name="Chen Y.X."/>
            <person name="Fan D.D."/>
            <person name="He J."/>
            <person name="Hou H.L."/>
            <person name="Hu L."/>
            <person name="Hu X.T."/>
            <person name="Jiang X.T."/>
            <person name="Lai R."/>
            <person name="Lang Y.S."/>
            <person name="Liang B."/>
            <person name="Liao S.G."/>
            <person name="Mu D."/>
            <person name="Ma Y.Y."/>
            <person name="Niu Y.Y."/>
            <person name="Sun X.Q."/>
            <person name="Xia J.Q."/>
            <person name="Xiao J."/>
            <person name="Xiong Z.Q."/>
            <person name="Xu L."/>
            <person name="Yang L."/>
            <person name="Zhang Y."/>
            <person name="Zhao W."/>
            <person name="Zhao X.D."/>
            <person name="Zheng Y.T."/>
            <person name="Zhou J.M."/>
            <person name="Zhu Y.B."/>
            <person name="Zhang G.J."/>
            <person name="Wang J."/>
            <person name="Yao Y.G."/>
        </authorList>
    </citation>
    <scope>NUCLEOTIDE SEQUENCE [LARGE SCALE GENOMIC DNA]</scope>
</reference>
<sequence>MPSDSTYCSQTSPHGAHSPCPFMSQLFGASAPEEGTLTELLKQPGPQEPLPPPLGPALGSCVQVQMSDGLSRGSPRNSTDKKRLNNAPLGSATPGPPRGPRLQAGCSVTLQADYAKYATLKAAAVKAAAGKAIPSTGPDMGMSSNPGQVCGILVKGWDWDLRGQVPPKMIQQVE</sequence>
<reference evidence="3" key="1">
    <citation type="submission" date="2012-07" db="EMBL/GenBank/DDBJ databases">
        <title>Genome of the Chinese tree shrew, a rising model animal genetically related to primates.</title>
        <authorList>
            <person name="Zhang G."/>
            <person name="Fan Y."/>
            <person name="Yao Y."/>
            <person name="Huang Z."/>
        </authorList>
    </citation>
    <scope>NUCLEOTIDE SEQUENCE [LARGE SCALE GENOMIC DNA]</scope>
</reference>
<dbReference type="EMBL" id="KB320729">
    <property type="protein sequence ID" value="ELW64426.1"/>
    <property type="molecule type" value="Genomic_DNA"/>
</dbReference>
<proteinExistence type="predicted"/>
<accession>L9KNQ6</accession>
<protein>
    <submittedName>
        <fullName evidence="2">Uncharacterized protein</fullName>
    </submittedName>
</protein>
<evidence type="ECO:0000313" key="2">
    <source>
        <dbReference type="EMBL" id="ELW64426.1"/>
    </source>
</evidence>
<dbReference type="STRING" id="246437.L9KNQ6"/>
<feature type="compositionally biased region" description="Pro residues" evidence="1">
    <location>
        <begin position="46"/>
        <end position="55"/>
    </location>
</feature>
<dbReference type="AlphaFoldDB" id="L9KNQ6"/>